<feature type="domain" description="MRB1590-like C-terminal" evidence="3">
    <location>
        <begin position="329"/>
        <end position="403"/>
    </location>
</feature>
<proteinExistence type="predicted"/>
<dbReference type="AlphaFoldDB" id="A0A5J4Z3D9"/>
<dbReference type="OMA" id="ENACASN"/>
<gene>
    <name evidence="4" type="ORF">FVE85_1182</name>
</gene>
<evidence type="ECO:0000259" key="2">
    <source>
        <dbReference type="Pfam" id="PF20446"/>
    </source>
</evidence>
<feature type="domain" description="ATPase of the ABC class N-terminal" evidence="2">
    <location>
        <begin position="2"/>
        <end position="37"/>
    </location>
</feature>
<evidence type="ECO:0000259" key="1">
    <source>
        <dbReference type="Pfam" id="PF09818"/>
    </source>
</evidence>
<dbReference type="PANTHER" id="PTHR38149">
    <property type="entry name" value="ATPASE"/>
    <property type="match status" value="1"/>
</dbReference>
<reference evidence="5" key="1">
    <citation type="journal article" date="2019" name="Nat. Commun.">
        <title>Expansion of phycobilisome linker gene families in mesophilic red algae.</title>
        <authorList>
            <person name="Lee J."/>
            <person name="Kim D."/>
            <person name="Bhattacharya D."/>
            <person name="Yoon H.S."/>
        </authorList>
    </citation>
    <scope>NUCLEOTIDE SEQUENCE [LARGE SCALE GENOMIC DNA]</scope>
    <source>
        <strain evidence="5">CCMP 1328</strain>
    </source>
</reference>
<accession>A0A5J4Z3D9</accession>
<dbReference type="EMBL" id="VRMN01000002">
    <property type="protein sequence ID" value="KAA8497453.1"/>
    <property type="molecule type" value="Genomic_DNA"/>
</dbReference>
<dbReference type="InterPro" id="IPR046833">
    <property type="entry name" value="ABC_N"/>
</dbReference>
<dbReference type="InterPro" id="IPR019195">
    <property type="entry name" value="ABC_ATPase_put"/>
</dbReference>
<sequence length="408" mass="43848">MLEARFELGLPASGRTIEGRKAHMILCETVPRLVQQSFLWLSLEKQNDHQTRRQHSAQAAHEHVICAEDQAALRGMLESAGLVAFVPDSAILPRLHGASELPMPSASALSFSSPDALRISMTQPSGKTLTGMSIRKGVHLIVAGGVHGKLMLLQAIELGVYGRVPSDGSEIVSCLAFASKMRAEDGLAVTSLDMSPFISNLPFGRATNDFSTADGSGSTSQAASTAEALEIGCDLFIFDENACASNFMYRDAVMLALLGKHKEPITPFLDRIHVRFESLGISSLWVVGNCGAFFDVADTVIVMETATKRMIGTLQIQDTGRIYCGLEEFAMKLRALEQLVELGQTRVTADAVRFVEMASEQTAPMQGLKELVVRVEAALGAKGIDALAPSGWKGIGFYSRPRSTAGGF</sequence>
<dbReference type="PANTHER" id="PTHR38149:SF1">
    <property type="entry name" value="ATPASE"/>
    <property type="match status" value="1"/>
</dbReference>
<dbReference type="InterPro" id="IPR046834">
    <property type="entry name" value="ABC_ATPase_C"/>
</dbReference>
<keyword evidence="5" id="KW-1185">Reference proteome</keyword>
<evidence type="ECO:0000313" key="4">
    <source>
        <dbReference type="EMBL" id="KAA8497453.1"/>
    </source>
</evidence>
<evidence type="ECO:0000313" key="5">
    <source>
        <dbReference type="Proteomes" id="UP000324585"/>
    </source>
</evidence>
<organism evidence="4 5">
    <name type="scientific">Porphyridium purpureum</name>
    <name type="common">Red alga</name>
    <name type="synonym">Porphyridium cruentum</name>
    <dbReference type="NCBI Taxonomy" id="35688"/>
    <lineage>
        <taxon>Eukaryota</taxon>
        <taxon>Rhodophyta</taxon>
        <taxon>Bangiophyceae</taxon>
        <taxon>Porphyridiales</taxon>
        <taxon>Porphyridiaceae</taxon>
        <taxon>Porphyridium</taxon>
    </lineage>
</organism>
<dbReference type="OrthoDB" id="952at2759"/>
<name>A0A5J4Z3D9_PORPP</name>
<dbReference type="InterPro" id="IPR049069">
    <property type="entry name" value="MRB1590-like_C"/>
</dbReference>
<feature type="domain" description="ATPase of the ABC class C-terminal" evidence="1">
    <location>
        <begin position="58"/>
        <end position="305"/>
    </location>
</feature>
<dbReference type="Pfam" id="PF20446">
    <property type="entry name" value="ABC_N"/>
    <property type="match status" value="1"/>
</dbReference>
<dbReference type="Pfam" id="PF21117">
    <property type="entry name" value="MRB1590_C"/>
    <property type="match status" value="1"/>
</dbReference>
<dbReference type="Proteomes" id="UP000324585">
    <property type="component" value="Unassembled WGS sequence"/>
</dbReference>
<evidence type="ECO:0000259" key="3">
    <source>
        <dbReference type="Pfam" id="PF21117"/>
    </source>
</evidence>
<protein>
    <submittedName>
        <fullName evidence="4">Uncharacterized protein</fullName>
    </submittedName>
</protein>
<comment type="caution">
    <text evidence="4">The sequence shown here is derived from an EMBL/GenBank/DDBJ whole genome shotgun (WGS) entry which is preliminary data.</text>
</comment>
<dbReference type="Pfam" id="PF09818">
    <property type="entry name" value="ABC_ATPase"/>
    <property type="match status" value="1"/>
</dbReference>